<dbReference type="SUPFAM" id="SSF51905">
    <property type="entry name" value="FAD/NAD(P)-binding domain"/>
    <property type="match status" value="1"/>
</dbReference>
<dbReference type="PANTHER" id="PTHR43734:SF4">
    <property type="entry name" value="AMINE OXIDASE DOMAIN-CONTAINING PROTEIN"/>
    <property type="match status" value="1"/>
</dbReference>
<dbReference type="eggNOG" id="ENOG502QQ27">
    <property type="taxonomic scope" value="Eukaryota"/>
</dbReference>
<proteinExistence type="predicted"/>
<dbReference type="RefSeq" id="XP_007829824.1">
    <property type="nucleotide sequence ID" value="XM_007831633.1"/>
</dbReference>
<dbReference type="InterPro" id="IPR036188">
    <property type="entry name" value="FAD/NAD-bd_sf"/>
</dbReference>
<accession>W3XHV9</accession>
<dbReference type="KEGG" id="pfy:PFICI_03052"/>
<sequence length="528" mass="59233">MNPQIPRYDVVVIGGGPTGLGAAKRLNQLVRHLVSRKILDMTLMETGKTPEPRQLGALREDFKRRGLVVDLHHQRGLVDYGGHVVFSHYKFFDECLDEALPREQDWCRHQRISYIRFKDRWVPYPFQNNLSALSVDDQVTCLGGLIDAAAQAKTAPKPKTFDEWMLLNLGEGIADCFMRPYTWKVWATRPTKMQCAWLGERVPAPDAKKAATNVLKGVVQGNWGPNATFRFPSAGGTGHIWEAVASTLPQDRLHYNKTISSVDEDQKFVTFEDGEVVQYGHLITTMPLDILVSKMKHADRYSTCRRLAYSSTNVVLVGIRGTRPDAIGSTCWFYFSEDNCPFYRATVFSNYAPGNVPTPSTKLPTIRLADNSRLPDPTPRAGPYWSLLLEVSESVEKPASPSLLEDCIQGLLNTGLLGAEDEIVSLFHKRCHHGHPTPNLERDSVLNEVLPALRDLNIYSRGRFGSWKYEVSNQDHSFMLGVEAVDNILFGATELSLLYPDVVNGRSNNERTLQIGTMKQTAPNGFRV</sequence>
<feature type="domain" description="Amine oxidase" evidence="1">
    <location>
        <begin position="210"/>
        <end position="322"/>
    </location>
</feature>
<dbReference type="EMBL" id="KI912110">
    <property type="protein sequence ID" value="ETS85027.1"/>
    <property type="molecule type" value="Genomic_DNA"/>
</dbReference>
<reference evidence="3" key="1">
    <citation type="journal article" date="2015" name="BMC Genomics">
        <title>Genomic and transcriptomic analysis of the endophytic fungus Pestalotiopsis fici reveals its lifestyle and high potential for synthesis of natural products.</title>
        <authorList>
            <person name="Wang X."/>
            <person name="Zhang X."/>
            <person name="Liu L."/>
            <person name="Xiang M."/>
            <person name="Wang W."/>
            <person name="Sun X."/>
            <person name="Che Y."/>
            <person name="Guo L."/>
            <person name="Liu G."/>
            <person name="Guo L."/>
            <person name="Wang C."/>
            <person name="Yin W.B."/>
            <person name="Stadler M."/>
            <person name="Zhang X."/>
            <person name="Liu X."/>
        </authorList>
    </citation>
    <scope>NUCLEOTIDE SEQUENCE [LARGE SCALE GENOMIC DNA]</scope>
    <source>
        <strain evidence="3">W106-1 / CGMCC3.15140</strain>
    </source>
</reference>
<dbReference type="Gene3D" id="3.50.50.60">
    <property type="entry name" value="FAD/NAD(P)-binding domain"/>
    <property type="match status" value="1"/>
</dbReference>
<dbReference type="OrthoDB" id="38045at2759"/>
<evidence type="ECO:0000313" key="2">
    <source>
        <dbReference type="EMBL" id="ETS85027.1"/>
    </source>
</evidence>
<dbReference type="GeneID" id="19268065"/>
<keyword evidence="3" id="KW-1185">Reference proteome</keyword>
<dbReference type="STRING" id="1229662.W3XHV9"/>
<dbReference type="HOGENOM" id="CLU_026719_0_0_1"/>
<name>W3XHV9_PESFW</name>
<dbReference type="Pfam" id="PF01593">
    <property type="entry name" value="Amino_oxidase"/>
    <property type="match status" value="1"/>
</dbReference>
<dbReference type="InParanoid" id="W3XHV9"/>
<dbReference type="GO" id="GO:0016491">
    <property type="term" value="F:oxidoreductase activity"/>
    <property type="evidence" value="ECO:0007669"/>
    <property type="project" value="InterPro"/>
</dbReference>
<gene>
    <name evidence="2" type="ORF">PFICI_03052</name>
</gene>
<dbReference type="InterPro" id="IPR002937">
    <property type="entry name" value="Amino_oxidase"/>
</dbReference>
<dbReference type="AlphaFoldDB" id="W3XHV9"/>
<protein>
    <recommendedName>
        <fullName evidence="1">Amine oxidase domain-containing protein</fullName>
    </recommendedName>
</protein>
<evidence type="ECO:0000259" key="1">
    <source>
        <dbReference type="Pfam" id="PF01593"/>
    </source>
</evidence>
<dbReference type="Proteomes" id="UP000030651">
    <property type="component" value="Unassembled WGS sequence"/>
</dbReference>
<organism evidence="2 3">
    <name type="scientific">Pestalotiopsis fici (strain W106-1 / CGMCC3.15140)</name>
    <dbReference type="NCBI Taxonomy" id="1229662"/>
    <lineage>
        <taxon>Eukaryota</taxon>
        <taxon>Fungi</taxon>
        <taxon>Dikarya</taxon>
        <taxon>Ascomycota</taxon>
        <taxon>Pezizomycotina</taxon>
        <taxon>Sordariomycetes</taxon>
        <taxon>Xylariomycetidae</taxon>
        <taxon>Amphisphaeriales</taxon>
        <taxon>Sporocadaceae</taxon>
        <taxon>Pestalotiopsis</taxon>
    </lineage>
</organism>
<dbReference type="PANTHER" id="PTHR43734">
    <property type="entry name" value="PHYTOENE DESATURASE"/>
    <property type="match status" value="1"/>
</dbReference>
<evidence type="ECO:0000313" key="3">
    <source>
        <dbReference type="Proteomes" id="UP000030651"/>
    </source>
</evidence>